<name>A0A8J5WRL8_ZIZPA</name>
<dbReference type="Proteomes" id="UP000729402">
    <property type="component" value="Unassembled WGS sequence"/>
</dbReference>
<evidence type="ECO:0000256" key="1">
    <source>
        <dbReference type="SAM" id="Phobius"/>
    </source>
</evidence>
<sequence length="96" mass="11006">MSSVFMFSSSKYFTDVFSLYSYPVFSALIFFLVDVAQYVSVVSSFLLSNCVLCIGEEIKYPEDKEYKITGSKTRQCGKDIFCLSLAFMFGTSQYFY</sequence>
<keyword evidence="1" id="KW-1133">Transmembrane helix</keyword>
<dbReference type="EMBL" id="JAAALK010000080">
    <property type="protein sequence ID" value="KAG8095311.1"/>
    <property type="molecule type" value="Genomic_DNA"/>
</dbReference>
<gene>
    <name evidence="2" type="ORF">GUJ93_ZPchr0012g19085</name>
</gene>
<reference evidence="2" key="1">
    <citation type="journal article" date="2021" name="bioRxiv">
        <title>Whole Genome Assembly and Annotation of Northern Wild Rice, Zizania palustris L., Supports a Whole Genome Duplication in the Zizania Genus.</title>
        <authorList>
            <person name="Haas M."/>
            <person name="Kono T."/>
            <person name="Macchietto M."/>
            <person name="Millas R."/>
            <person name="McGilp L."/>
            <person name="Shao M."/>
            <person name="Duquette J."/>
            <person name="Hirsch C.N."/>
            <person name="Kimball J."/>
        </authorList>
    </citation>
    <scope>NUCLEOTIDE SEQUENCE</scope>
    <source>
        <tissue evidence="2">Fresh leaf tissue</tissue>
    </source>
</reference>
<keyword evidence="1" id="KW-0812">Transmembrane</keyword>
<evidence type="ECO:0000313" key="2">
    <source>
        <dbReference type="EMBL" id="KAG8095311.1"/>
    </source>
</evidence>
<protein>
    <submittedName>
        <fullName evidence="2">Uncharacterized protein</fullName>
    </submittedName>
</protein>
<reference evidence="2" key="2">
    <citation type="submission" date="2021-02" db="EMBL/GenBank/DDBJ databases">
        <authorList>
            <person name="Kimball J.A."/>
            <person name="Haas M.W."/>
            <person name="Macchietto M."/>
            <person name="Kono T."/>
            <person name="Duquette J."/>
            <person name="Shao M."/>
        </authorList>
    </citation>
    <scope>NUCLEOTIDE SEQUENCE</scope>
    <source>
        <tissue evidence="2">Fresh leaf tissue</tissue>
    </source>
</reference>
<accession>A0A8J5WRL8</accession>
<feature type="transmembrane region" description="Helical" evidence="1">
    <location>
        <begin position="12"/>
        <end position="32"/>
    </location>
</feature>
<keyword evidence="3" id="KW-1185">Reference proteome</keyword>
<organism evidence="2 3">
    <name type="scientific">Zizania palustris</name>
    <name type="common">Northern wild rice</name>
    <dbReference type="NCBI Taxonomy" id="103762"/>
    <lineage>
        <taxon>Eukaryota</taxon>
        <taxon>Viridiplantae</taxon>
        <taxon>Streptophyta</taxon>
        <taxon>Embryophyta</taxon>
        <taxon>Tracheophyta</taxon>
        <taxon>Spermatophyta</taxon>
        <taxon>Magnoliopsida</taxon>
        <taxon>Liliopsida</taxon>
        <taxon>Poales</taxon>
        <taxon>Poaceae</taxon>
        <taxon>BOP clade</taxon>
        <taxon>Oryzoideae</taxon>
        <taxon>Oryzeae</taxon>
        <taxon>Zizaniinae</taxon>
        <taxon>Zizania</taxon>
    </lineage>
</organism>
<comment type="caution">
    <text evidence="2">The sequence shown here is derived from an EMBL/GenBank/DDBJ whole genome shotgun (WGS) entry which is preliminary data.</text>
</comment>
<dbReference type="AlphaFoldDB" id="A0A8J5WRL8"/>
<proteinExistence type="predicted"/>
<keyword evidence="1" id="KW-0472">Membrane</keyword>
<evidence type="ECO:0000313" key="3">
    <source>
        <dbReference type="Proteomes" id="UP000729402"/>
    </source>
</evidence>